<dbReference type="GO" id="GO:0005509">
    <property type="term" value="F:calcium ion binding"/>
    <property type="evidence" value="ECO:0000318"/>
    <property type="project" value="GO_Central"/>
</dbReference>
<keyword evidence="3" id="KW-0106">Calcium</keyword>
<dbReference type="eggNOG" id="KOG0027">
    <property type="taxonomic scope" value="Eukaryota"/>
</dbReference>
<protein>
    <submittedName>
        <fullName evidence="5">Calcium ion binding protein, putative</fullName>
    </submittedName>
</protein>
<dbReference type="STRING" id="3988.B9S8Y4"/>
<dbReference type="Pfam" id="PF13499">
    <property type="entry name" value="EF-hand_7"/>
    <property type="match status" value="1"/>
</dbReference>
<dbReference type="InterPro" id="IPR002048">
    <property type="entry name" value="EF_hand_dom"/>
</dbReference>
<dbReference type="Proteomes" id="UP000008311">
    <property type="component" value="Unassembled WGS sequence"/>
</dbReference>
<dbReference type="SUPFAM" id="SSF47473">
    <property type="entry name" value="EF-hand"/>
    <property type="match status" value="1"/>
</dbReference>
<dbReference type="PROSITE" id="PS00018">
    <property type="entry name" value="EF_HAND_1"/>
    <property type="match status" value="1"/>
</dbReference>
<dbReference type="Gene3D" id="1.10.238.10">
    <property type="entry name" value="EF-hand"/>
    <property type="match status" value="1"/>
</dbReference>
<gene>
    <name evidence="5" type="ORF">RCOM_0837100</name>
</gene>
<evidence type="ECO:0000256" key="1">
    <source>
        <dbReference type="ARBA" id="ARBA00022723"/>
    </source>
</evidence>
<evidence type="ECO:0000313" key="6">
    <source>
        <dbReference type="Proteomes" id="UP000008311"/>
    </source>
</evidence>
<accession>B9S8Y4</accession>
<dbReference type="InterPro" id="IPR011992">
    <property type="entry name" value="EF-hand-dom_pair"/>
</dbReference>
<evidence type="ECO:0000256" key="2">
    <source>
        <dbReference type="ARBA" id="ARBA00022737"/>
    </source>
</evidence>
<proteinExistence type="predicted"/>
<dbReference type="EMBL" id="EQ973893">
    <property type="protein sequence ID" value="EEF39945.1"/>
    <property type="molecule type" value="Genomic_DNA"/>
</dbReference>
<keyword evidence="6" id="KW-1185">Reference proteome</keyword>
<evidence type="ECO:0000256" key="3">
    <source>
        <dbReference type="ARBA" id="ARBA00022837"/>
    </source>
</evidence>
<dbReference type="SMART" id="SM00054">
    <property type="entry name" value="EFh"/>
    <property type="match status" value="2"/>
</dbReference>
<dbReference type="InParanoid" id="B9S8Y4"/>
<reference evidence="6" key="1">
    <citation type="journal article" date="2010" name="Nat. Biotechnol.">
        <title>Draft genome sequence of the oilseed species Ricinus communis.</title>
        <authorList>
            <person name="Chan A.P."/>
            <person name="Crabtree J."/>
            <person name="Zhao Q."/>
            <person name="Lorenzi H."/>
            <person name="Orvis J."/>
            <person name="Puiu D."/>
            <person name="Melake-Berhan A."/>
            <person name="Jones K.M."/>
            <person name="Redman J."/>
            <person name="Chen G."/>
            <person name="Cahoon E.B."/>
            <person name="Gedil M."/>
            <person name="Stanke M."/>
            <person name="Haas B.J."/>
            <person name="Wortman J.R."/>
            <person name="Fraser-Liggett C.M."/>
            <person name="Ravel J."/>
            <person name="Rabinowicz P.D."/>
        </authorList>
    </citation>
    <scope>NUCLEOTIDE SEQUENCE [LARGE SCALE GENOMIC DNA]</scope>
    <source>
        <strain evidence="6">cv. Hale</strain>
    </source>
</reference>
<evidence type="ECO:0000259" key="4">
    <source>
        <dbReference type="PROSITE" id="PS50222"/>
    </source>
</evidence>
<evidence type="ECO:0000313" key="5">
    <source>
        <dbReference type="EMBL" id="EEF39945.1"/>
    </source>
</evidence>
<feature type="domain" description="EF-hand" evidence="4">
    <location>
        <begin position="45"/>
        <end position="80"/>
    </location>
</feature>
<sequence>MRKEDIKMVMERLGILIVCDSSNGDNMLLERYDGSELSRLFEEEPSLEELKEAFDIFDENKDGFIDSLDLQKVLCCLGVKEGLQVEKCTRMIKAVKKDDDDGDLKIDLHEFVRFMDKFFG</sequence>
<dbReference type="PANTHER" id="PTHR10891">
    <property type="entry name" value="EF-HAND CALCIUM-BINDING DOMAIN CONTAINING PROTEIN"/>
    <property type="match status" value="1"/>
</dbReference>
<dbReference type="AlphaFoldDB" id="B9S8Y4"/>
<dbReference type="InterPro" id="IPR018247">
    <property type="entry name" value="EF_Hand_1_Ca_BS"/>
</dbReference>
<name>B9S8Y4_RICCO</name>
<keyword evidence="2" id="KW-0677">Repeat</keyword>
<dbReference type="PROSITE" id="PS50222">
    <property type="entry name" value="EF_HAND_2"/>
    <property type="match status" value="1"/>
</dbReference>
<dbReference type="InterPro" id="IPR039647">
    <property type="entry name" value="EF_hand_pair_protein_CML-like"/>
</dbReference>
<keyword evidence="1" id="KW-0479">Metal-binding</keyword>
<organism evidence="5 6">
    <name type="scientific">Ricinus communis</name>
    <name type="common">Castor bean</name>
    <dbReference type="NCBI Taxonomy" id="3988"/>
    <lineage>
        <taxon>Eukaryota</taxon>
        <taxon>Viridiplantae</taxon>
        <taxon>Streptophyta</taxon>
        <taxon>Embryophyta</taxon>
        <taxon>Tracheophyta</taxon>
        <taxon>Spermatophyta</taxon>
        <taxon>Magnoliopsida</taxon>
        <taxon>eudicotyledons</taxon>
        <taxon>Gunneridae</taxon>
        <taxon>Pentapetalae</taxon>
        <taxon>rosids</taxon>
        <taxon>fabids</taxon>
        <taxon>Malpighiales</taxon>
        <taxon>Euphorbiaceae</taxon>
        <taxon>Acalyphoideae</taxon>
        <taxon>Acalypheae</taxon>
        <taxon>Ricinus</taxon>
    </lineage>
</organism>